<dbReference type="InterPro" id="IPR036389">
    <property type="entry name" value="RNase_III_sf"/>
</dbReference>
<dbReference type="InterPro" id="IPR000999">
    <property type="entry name" value="RNase_III_dom"/>
</dbReference>
<gene>
    <name evidence="2" type="ORF">PMZ80_001384</name>
</gene>
<feature type="domain" description="RNase III" evidence="1">
    <location>
        <begin position="72"/>
        <end position="122"/>
    </location>
</feature>
<reference evidence="2 3" key="1">
    <citation type="journal article" date="2023" name="Res Sq">
        <title>Genomic and morphological characterization of Knufia obscura isolated from the Mars 2020 spacecraft assembly facility.</title>
        <authorList>
            <person name="Chander A.M."/>
            <person name="Teixeira M.M."/>
            <person name="Singh N.K."/>
            <person name="Williams M.P."/>
            <person name="Parker C.W."/>
            <person name="Leo P."/>
            <person name="Stajich J.E."/>
            <person name="Torok T."/>
            <person name="Tighe S."/>
            <person name="Mason C.E."/>
            <person name="Venkateswaran K."/>
        </authorList>
    </citation>
    <scope>NUCLEOTIDE SEQUENCE [LARGE SCALE GENOMIC DNA]</scope>
    <source>
        <strain evidence="2 3">CCFEE 5817</strain>
    </source>
</reference>
<dbReference type="GeneID" id="89994833"/>
<sequence>MTTCEDKVARCEALLHHEFQDKLLCLEALQRSGHRLPWNGSLLKVRKNEELAILGDAIMKAHLCEWDVATKALITDKALSEVGAGIGLESCIILNDGTVKVFEKAMASTVEALIGAVFCDAGETAFKKLPETLGLDHEYLQPVSLASLFFP</sequence>
<name>A0ABR0S343_9EURO</name>
<dbReference type="EMBL" id="JAVHJV010000001">
    <property type="protein sequence ID" value="KAK5947236.1"/>
    <property type="molecule type" value="Genomic_DNA"/>
</dbReference>
<evidence type="ECO:0000259" key="1">
    <source>
        <dbReference type="PROSITE" id="PS50142"/>
    </source>
</evidence>
<dbReference type="Proteomes" id="UP001334248">
    <property type="component" value="Unassembled WGS sequence"/>
</dbReference>
<keyword evidence="3" id="KW-1185">Reference proteome</keyword>
<dbReference type="CDD" id="cd00593">
    <property type="entry name" value="RIBOc"/>
    <property type="match status" value="1"/>
</dbReference>
<evidence type="ECO:0000313" key="2">
    <source>
        <dbReference type="EMBL" id="KAK5947236.1"/>
    </source>
</evidence>
<proteinExistence type="predicted"/>
<accession>A0ABR0S343</accession>
<dbReference type="PROSITE" id="PS50142">
    <property type="entry name" value="RNASE_3_2"/>
    <property type="match status" value="1"/>
</dbReference>
<dbReference type="SUPFAM" id="SSF69065">
    <property type="entry name" value="RNase III domain-like"/>
    <property type="match status" value="1"/>
</dbReference>
<dbReference type="RefSeq" id="XP_064735326.1">
    <property type="nucleotide sequence ID" value="XM_064869829.1"/>
</dbReference>
<protein>
    <recommendedName>
        <fullName evidence="1">RNase III domain-containing protein</fullName>
    </recommendedName>
</protein>
<dbReference type="Gene3D" id="1.10.1520.10">
    <property type="entry name" value="Ribonuclease III domain"/>
    <property type="match status" value="1"/>
</dbReference>
<organism evidence="2 3">
    <name type="scientific">Knufia obscura</name>
    <dbReference type="NCBI Taxonomy" id="1635080"/>
    <lineage>
        <taxon>Eukaryota</taxon>
        <taxon>Fungi</taxon>
        <taxon>Dikarya</taxon>
        <taxon>Ascomycota</taxon>
        <taxon>Pezizomycotina</taxon>
        <taxon>Eurotiomycetes</taxon>
        <taxon>Chaetothyriomycetidae</taxon>
        <taxon>Chaetothyriales</taxon>
        <taxon>Trichomeriaceae</taxon>
        <taxon>Knufia</taxon>
    </lineage>
</organism>
<evidence type="ECO:0000313" key="3">
    <source>
        <dbReference type="Proteomes" id="UP001334248"/>
    </source>
</evidence>
<comment type="caution">
    <text evidence="2">The sequence shown here is derived from an EMBL/GenBank/DDBJ whole genome shotgun (WGS) entry which is preliminary data.</text>
</comment>